<comment type="pathway">
    <text evidence="1 6">Carbohydrate biosynthesis; dTDP-L-rhamnose biosynthesis.</text>
</comment>
<feature type="domain" description="RmlD-like substrate binding" evidence="7">
    <location>
        <begin position="1"/>
        <end position="286"/>
    </location>
</feature>
<gene>
    <name evidence="8" type="primary">rfbD</name>
    <name evidence="8" type="ordered locus">TERTU_4329</name>
</gene>
<comment type="catalytic activity">
    <reaction evidence="5 6">
        <text>dTDP-beta-L-rhamnose + NADP(+) = dTDP-4-dehydro-beta-L-rhamnose + NADPH + H(+)</text>
        <dbReference type="Rhea" id="RHEA:21796"/>
        <dbReference type="ChEBI" id="CHEBI:15378"/>
        <dbReference type="ChEBI" id="CHEBI:57510"/>
        <dbReference type="ChEBI" id="CHEBI:57783"/>
        <dbReference type="ChEBI" id="CHEBI:58349"/>
        <dbReference type="ChEBI" id="CHEBI:62830"/>
        <dbReference type="EC" id="1.1.1.133"/>
    </reaction>
</comment>
<dbReference type="AlphaFoldDB" id="C5BIE7"/>
<evidence type="ECO:0000259" key="7">
    <source>
        <dbReference type="Pfam" id="PF04321"/>
    </source>
</evidence>
<evidence type="ECO:0000313" key="9">
    <source>
        <dbReference type="Proteomes" id="UP000009080"/>
    </source>
</evidence>
<name>C5BIE7_TERTT</name>
<reference evidence="8 9" key="1">
    <citation type="journal article" date="2009" name="PLoS ONE">
        <title>The complete genome of Teredinibacter turnerae T7901: an intracellular endosymbiont of marine wood-boring bivalves (shipworms).</title>
        <authorList>
            <person name="Yang J.C."/>
            <person name="Madupu R."/>
            <person name="Durkin A.S."/>
            <person name="Ekborg N.A."/>
            <person name="Pedamallu C.S."/>
            <person name="Hostetler J.B."/>
            <person name="Radune D."/>
            <person name="Toms B.S."/>
            <person name="Henrissat B."/>
            <person name="Coutinho P.M."/>
            <person name="Schwarz S."/>
            <person name="Field L."/>
            <person name="Trindade-Silva A.E."/>
            <person name="Soares C.A.G."/>
            <person name="Elshahawi S."/>
            <person name="Hanora A."/>
            <person name="Schmidt E.W."/>
            <person name="Haygood M.G."/>
            <person name="Posfai J."/>
            <person name="Benner J."/>
            <person name="Madinger C."/>
            <person name="Nove J."/>
            <person name="Anton B."/>
            <person name="Chaudhary K."/>
            <person name="Foster J."/>
            <person name="Holman A."/>
            <person name="Kumar S."/>
            <person name="Lessard P.A."/>
            <person name="Luyten Y.A."/>
            <person name="Slatko B."/>
            <person name="Wood N."/>
            <person name="Wu B."/>
            <person name="Teplitski M."/>
            <person name="Mougous J.D."/>
            <person name="Ward N."/>
            <person name="Eisen J.A."/>
            <person name="Badger J.H."/>
            <person name="Distel D.L."/>
        </authorList>
    </citation>
    <scope>NUCLEOTIDE SEQUENCE [LARGE SCALE GENOMIC DNA]</scope>
    <source>
        <strain evidence="9">ATCC 39867 / T7901</strain>
    </source>
</reference>
<keyword evidence="6" id="KW-0521">NADP</keyword>
<dbReference type="SUPFAM" id="SSF51735">
    <property type="entry name" value="NAD(P)-binding Rossmann-fold domains"/>
    <property type="match status" value="1"/>
</dbReference>
<dbReference type="Gene3D" id="3.40.50.720">
    <property type="entry name" value="NAD(P)-binding Rossmann-like Domain"/>
    <property type="match status" value="1"/>
</dbReference>
<dbReference type="HOGENOM" id="CLU_045518_1_0_6"/>
<organism evidence="8 9">
    <name type="scientific">Teredinibacter turnerae (strain ATCC 39867 / T7901)</name>
    <dbReference type="NCBI Taxonomy" id="377629"/>
    <lineage>
        <taxon>Bacteria</taxon>
        <taxon>Pseudomonadati</taxon>
        <taxon>Pseudomonadota</taxon>
        <taxon>Gammaproteobacteria</taxon>
        <taxon>Cellvibrionales</taxon>
        <taxon>Cellvibrionaceae</taxon>
        <taxon>Teredinibacter</taxon>
    </lineage>
</organism>
<dbReference type="InterPro" id="IPR005913">
    <property type="entry name" value="dTDP_dehydrorham_reduct"/>
</dbReference>
<dbReference type="eggNOG" id="COG1091">
    <property type="taxonomic scope" value="Bacteria"/>
</dbReference>
<dbReference type="GO" id="GO:0008831">
    <property type="term" value="F:dTDP-4-dehydrorhamnose reductase activity"/>
    <property type="evidence" value="ECO:0007669"/>
    <property type="project" value="UniProtKB-EC"/>
</dbReference>
<accession>C5BIE7</accession>
<dbReference type="STRING" id="377629.TERTU_4329"/>
<dbReference type="Pfam" id="PF04321">
    <property type="entry name" value="RmlD_sub_bind"/>
    <property type="match status" value="1"/>
</dbReference>
<dbReference type="CDD" id="cd05254">
    <property type="entry name" value="dTDP_HR_like_SDR_e"/>
    <property type="match status" value="1"/>
</dbReference>
<comment type="similarity">
    <text evidence="2 6">Belongs to the dTDP-4-dehydrorhamnose reductase family.</text>
</comment>
<protein>
    <recommendedName>
        <fullName evidence="4 6">dTDP-4-dehydrorhamnose reductase</fullName>
        <ecNumber evidence="3 6">1.1.1.133</ecNumber>
    </recommendedName>
</protein>
<evidence type="ECO:0000256" key="2">
    <source>
        <dbReference type="ARBA" id="ARBA00010944"/>
    </source>
</evidence>
<dbReference type="GO" id="GO:0019305">
    <property type="term" value="P:dTDP-rhamnose biosynthetic process"/>
    <property type="evidence" value="ECO:0007669"/>
    <property type="project" value="UniProtKB-UniPathway"/>
</dbReference>
<proteinExistence type="inferred from homology"/>
<comment type="function">
    <text evidence="6">Catalyzes the reduction of dTDP-6-deoxy-L-lyxo-4-hexulose to yield dTDP-L-rhamnose.</text>
</comment>
<dbReference type="KEGG" id="ttu:TERTU_4329"/>
<dbReference type="UniPathway" id="UPA00124"/>
<evidence type="ECO:0000256" key="1">
    <source>
        <dbReference type="ARBA" id="ARBA00004781"/>
    </source>
</evidence>
<dbReference type="UniPathway" id="UPA00281"/>
<dbReference type="InterPro" id="IPR029903">
    <property type="entry name" value="RmlD-like-bd"/>
</dbReference>
<evidence type="ECO:0000256" key="3">
    <source>
        <dbReference type="ARBA" id="ARBA00012929"/>
    </source>
</evidence>
<dbReference type="InterPro" id="IPR036291">
    <property type="entry name" value="NAD(P)-bd_dom_sf"/>
</dbReference>
<evidence type="ECO:0000256" key="6">
    <source>
        <dbReference type="RuleBase" id="RU364082"/>
    </source>
</evidence>
<dbReference type="NCBIfam" id="TIGR01214">
    <property type="entry name" value="rmlD"/>
    <property type="match status" value="1"/>
</dbReference>
<dbReference type="EMBL" id="CP001614">
    <property type="protein sequence ID" value="ACR14315.1"/>
    <property type="molecule type" value="Genomic_DNA"/>
</dbReference>
<evidence type="ECO:0000256" key="5">
    <source>
        <dbReference type="ARBA" id="ARBA00048200"/>
    </source>
</evidence>
<dbReference type="EC" id="1.1.1.133" evidence="3 6"/>
<dbReference type="Proteomes" id="UP000009080">
    <property type="component" value="Chromosome"/>
</dbReference>
<dbReference type="PANTHER" id="PTHR10491">
    <property type="entry name" value="DTDP-4-DEHYDRORHAMNOSE REDUCTASE"/>
    <property type="match status" value="1"/>
</dbReference>
<keyword evidence="9" id="KW-1185">Reference proteome</keyword>
<evidence type="ECO:0000313" key="8">
    <source>
        <dbReference type="EMBL" id="ACR14315.1"/>
    </source>
</evidence>
<keyword evidence="6 8" id="KW-0560">Oxidoreductase</keyword>
<evidence type="ECO:0000256" key="4">
    <source>
        <dbReference type="ARBA" id="ARBA00017099"/>
    </source>
</evidence>
<dbReference type="RefSeq" id="WP_015820431.1">
    <property type="nucleotide sequence ID" value="NC_012997.1"/>
</dbReference>
<comment type="cofactor">
    <cofactor evidence="6">
        <name>Mg(2+)</name>
        <dbReference type="ChEBI" id="CHEBI:18420"/>
    </cofactor>
    <text evidence="6">Binds 1 Mg(2+) ion per monomer.</text>
</comment>
<dbReference type="OrthoDB" id="9803892at2"/>
<sequence length="288" mass="30692">MKVLVCGRGQLGAELARTCPDSVELVHLGRDALDIADAGQVDRVVAELKPAAIINAAAYTAVDKAETDADAARAGNEVGPANLARAAANNGSYLLHISTDFVFDGTANTPYLPDAPVAPLGVYGQTKLAGEVAIAESGLSHWAILRTAWVFSALGNNFVKTILRLAADRPKLTIIADQIGSPTCAKHLAKTCWLAVNHQLQGIHHCTCDGVASWYDFAMAIQELGAARGLLSGTCDIAPIRTEDYPTPARRPHYSVLSNASLREQLPEAPSVYWRKALAEMLDELANR</sequence>
<dbReference type="Gene3D" id="3.90.25.10">
    <property type="entry name" value="UDP-galactose 4-epimerase, domain 1"/>
    <property type="match status" value="1"/>
</dbReference>
<dbReference type="PANTHER" id="PTHR10491:SF4">
    <property type="entry name" value="METHIONINE ADENOSYLTRANSFERASE 2 SUBUNIT BETA"/>
    <property type="match status" value="1"/>
</dbReference>
<dbReference type="GO" id="GO:0009243">
    <property type="term" value="P:O antigen biosynthetic process"/>
    <property type="evidence" value="ECO:0007669"/>
    <property type="project" value="UniProtKB-UniPathway"/>
</dbReference>